<dbReference type="AlphaFoldDB" id="A0A168C8P0"/>
<name>A0A168C8P0_9EURO</name>
<dbReference type="OrthoDB" id="407558at2759"/>
<feature type="region of interest" description="Disordered" evidence="5">
    <location>
        <begin position="92"/>
        <end position="234"/>
    </location>
</feature>
<evidence type="ECO:0000313" key="8">
    <source>
        <dbReference type="EMBL" id="KZZ96289.1"/>
    </source>
</evidence>
<comment type="similarity">
    <text evidence="2">Belongs to the EDC3 family.</text>
</comment>
<feature type="compositionally biased region" description="Basic residues" evidence="5">
    <location>
        <begin position="360"/>
        <end position="374"/>
    </location>
</feature>
<evidence type="ECO:0000256" key="2">
    <source>
        <dbReference type="ARBA" id="ARBA00006610"/>
    </source>
</evidence>
<dbReference type="GO" id="GO:0033962">
    <property type="term" value="P:P-body assembly"/>
    <property type="evidence" value="ECO:0007669"/>
    <property type="project" value="TreeGrafter"/>
</dbReference>
<sequence length="679" mass="73354">MASQFVGCTVVVTLKDPPNAQVKGIVANVIGRSLSLQNVCLWNGQQLPIYQIEADSIADLTLSSVPRPTATAPAPAPAPAPFQDPAIVSMKKPVAPAQKPAQKPAQSVKFPEQPVVSVPSAAPSSASQTLAPPPPPPPTFLRRDGTETPLTKSIEHLTLKEKPNGGESRVSAAPRPRTRGANRSAKLPGHAHIKANRAGDSGGSSAANKKADYTGKGWRHTPLIEPAEAPDSPAVRKIRPRKARKNLVDDPNGWATEDATDIQELGDFDFASNLSKFDKGRVFDEIRSEDKVRKEDRLVSFNRRVARPGTNGGKNLHYTENVLDMDDDINEAALPNKWNREADETEEEESEEEGISSGRGSRRPRSRASQRARKGSAVIASSLLSRGSLGSRNASPRPGQSASPRVPRTGSLWLTTTNRYCPCISPLQMIELEQLAIGEIGLSEEILAENAGRGIAEAAVTRASELAASSTILVFAGNHKTGIRAACAVRHLRNRGYRVTLCILGLDREEELFDGLKKQIQIVKKVGARVSRWQDLATSLSATDYVPDLIIDALFGIHVTYEDLRSDDQASVFDIISWANRSNIEIMSVDIPSGRSATSGEISQGSNICIEANLVVCLGAPKIGLLQALDSEACGEWQLFVLDVGISQVAWRKFGTRRRHGVDFGNSWIAPMKYQPASS</sequence>
<dbReference type="EMBL" id="AZGZ01000003">
    <property type="protein sequence ID" value="KZZ96289.1"/>
    <property type="molecule type" value="Genomic_DNA"/>
</dbReference>
<evidence type="ECO:0000259" key="7">
    <source>
        <dbReference type="PROSITE" id="PS51512"/>
    </source>
</evidence>
<feature type="domain" description="YjeF N-terminal" evidence="6">
    <location>
        <begin position="429"/>
        <end position="652"/>
    </location>
</feature>
<feature type="domain" description="DFDF" evidence="7">
    <location>
        <begin position="256"/>
        <end position="292"/>
    </location>
</feature>
<feature type="compositionally biased region" description="Acidic residues" evidence="5">
    <location>
        <begin position="343"/>
        <end position="354"/>
    </location>
</feature>
<evidence type="ECO:0000256" key="5">
    <source>
        <dbReference type="SAM" id="MobiDB-lite"/>
    </source>
</evidence>
<feature type="compositionally biased region" description="Basic and acidic residues" evidence="5">
    <location>
        <begin position="153"/>
        <end position="164"/>
    </location>
</feature>
<accession>A0A168C8P0</accession>
<feature type="compositionally biased region" description="Low complexity" evidence="5">
    <location>
        <begin position="92"/>
        <end position="106"/>
    </location>
</feature>
<dbReference type="Pfam" id="PF03853">
    <property type="entry name" value="YjeF_N"/>
    <property type="match status" value="1"/>
</dbReference>
<comment type="subcellular location">
    <subcellularLocation>
        <location evidence="1">Cytoplasm</location>
        <location evidence="1">P-body</location>
    </subcellularLocation>
</comment>
<dbReference type="GO" id="GO:0003729">
    <property type="term" value="F:mRNA binding"/>
    <property type="evidence" value="ECO:0007669"/>
    <property type="project" value="TreeGrafter"/>
</dbReference>
<dbReference type="PROSITE" id="PS51512">
    <property type="entry name" value="DFDF"/>
    <property type="match status" value="1"/>
</dbReference>
<dbReference type="PANTHER" id="PTHR13612">
    <property type="entry name" value="ENHANCER OF MRNA-DECAPPING PROTEIN 3"/>
    <property type="match status" value="1"/>
</dbReference>
<dbReference type="InterPro" id="IPR036652">
    <property type="entry name" value="YjeF_N_dom_sf"/>
</dbReference>
<evidence type="ECO:0000256" key="1">
    <source>
        <dbReference type="ARBA" id="ARBA00004201"/>
    </source>
</evidence>
<dbReference type="GO" id="GO:0000932">
    <property type="term" value="C:P-body"/>
    <property type="evidence" value="ECO:0007669"/>
    <property type="project" value="UniProtKB-SubCell"/>
</dbReference>
<evidence type="ECO:0000259" key="6">
    <source>
        <dbReference type="PROSITE" id="PS51385"/>
    </source>
</evidence>
<feature type="compositionally biased region" description="Low complexity" evidence="5">
    <location>
        <begin position="114"/>
        <end position="130"/>
    </location>
</feature>
<dbReference type="GO" id="GO:0031087">
    <property type="term" value="P:deadenylation-independent decapping of nuclear-transcribed mRNA"/>
    <property type="evidence" value="ECO:0007669"/>
    <property type="project" value="TreeGrafter"/>
</dbReference>
<evidence type="ECO:0000313" key="9">
    <source>
        <dbReference type="Proteomes" id="UP000242877"/>
    </source>
</evidence>
<dbReference type="SUPFAM" id="SSF64153">
    <property type="entry name" value="YjeF N-terminal domain-like"/>
    <property type="match status" value="1"/>
</dbReference>
<comment type="caution">
    <text evidence="8">The sequence shown here is derived from an EMBL/GenBank/DDBJ whole genome shotgun (WGS) entry which is preliminary data.</text>
</comment>
<organism evidence="8 9">
    <name type="scientific">Ascosphaera apis ARSEF 7405</name>
    <dbReference type="NCBI Taxonomy" id="392613"/>
    <lineage>
        <taxon>Eukaryota</taxon>
        <taxon>Fungi</taxon>
        <taxon>Dikarya</taxon>
        <taxon>Ascomycota</taxon>
        <taxon>Pezizomycotina</taxon>
        <taxon>Eurotiomycetes</taxon>
        <taxon>Eurotiomycetidae</taxon>
        <taxon>Onygenales</taxon>
        <taxon>Ascosphaeraceae</taxon>
        <taxon>Ascosphaera</taxon>
    </lineage>
</organism>
<dbReference type="Proteomes" id="UP000242877">
    <property type="component" value="Unassembled WGS sequence"/>
</dbReference>
<evidence type="ECO:0000256" key="4">
    <source>
        <dbReference type="ARBA" id="ARBA00022490"/>
    </source>
</evidence>
<reference evidence="8 9" key="1">
    <citation type="journal article" date="2016" name="Genome Biol. Evol.">
        <title>Divergent and convergent evolution of fungal pathogenicity.</title>
        <authorList>
            <person name="Shang Y."/>
            <person name="Xiao G."/>
            <person name="Zheng P."/>
            <person name="Cen K."/>
            <person name="Zhan S."/>
            <person name="Wang C."/>
        </authorList>
    </citation>
    <scope>NUCLEOTIDE SEQUENCE [LARGE SCALE GENOMIC DNA]</scope>
    <source>
        <strain evidence="8 9">ARSEF 7405</strain>
    </source>
</reference>
<protein>
    <recommendedName>
        <fullName evidence="3">Enhancer of mRNA-decapping protein 3</fullName>
    </recommendedName>
</protein>
<dbReference type="SMART" id="SM01199">
    <property type="entry name" value="FDF"/>
    <property type="match status" value="1"/>
</dbReference>
<keyword evidence="9" id="KW-1185">Reference proteome</keyword>
<dbReference type="VEuPathDB" id="FungiDB:AAP_01062"/>
<dbReference type="InterPro" id="IPR025762">
    <property type="entry name" value="DFDF"/>
</dbReference>
<dbReference type="PROSITE" id="PS51385">
    <property type="entry name" value="YJEF_N"/>
    <property type="match status" value="1"/>
</dbReference>
<dbReference type="InterPro" id="IPR004443">
    <property type="entry name" value="YjeF_N_dom"/>
</dbReference>
<gene>
    <name evidence="8" type="ORF">AAP_01062</name>
</gene>
<dbReference type="PANTHER" id="PTHR13612:SF0">
    <property type="entry name" value="ENHANCER OF MRNA-DECAPPING PROTEIN 3"/>
    <property type="match status" value="1"/>
</dbReference>
<dbReference type="Pfam" id="PF09532">
    <property type="entry name" value="FDF"/>
    <property type="match status" value="1"/>
</dbReference>
<keyword evidence="4" id="KW-0963">Cytoplasm</keyword>
<feature type="region of interest" description="Disordered" evidence="5">
    <location>
        <begin position="333"/>
        <end position="409"/>
    </location>
</feature>
<proteinExistence type="inferred from homology"/>
<dbReference type="InterPro" id="IPR019050">
    <property type="entry name" value="FDF_dom"/>
</dbReference>
<dbReference type="Gene3D" id="3.40.50.10260">
    <property type="entry name" value="YjeF N-terminal domain"/>
    <property type="match status" value="1"/>
</dbReference>
<feature type="compositionally biased region" description="Low complexity" evidence="5">
    <location>
        <begin position="381"/>
        <end position="392"/>
    </location>
</feature>
<evidence type="ECO:0000256" key="3">
    <source>
        <dbReference type="ARBA" id="ARBA00015797"/>
    </source>
</evidence>